<accession>A0A375FL15</accession>
<evidence type="ECO:0000313" key="2">
    <source>
        <dbReference type="EMBL" id="QRQ91646.1"/>
    </source>
</evidence>
<evidence type="ECO:0000259" key="1">
    <source>
        <dbReference type="Pfam" id="PF01593"/>
    </source>
</evidence>
<evidence type="ECO:0000313" key="6">
    <source>
        <dbReference type="Proteomes" id="UP000623307"/>
    </source>
</evidence>
<reference evidence="5" key="1">
    <citation type="submission" date="2018-01" db="EMBL/GenBank/DDBJ databases">
        <authorList>
            <person name="Gaut B.S."/>
            <person name="Morton B.R."/>
            <person name="Clegg M.T."/>
            <person name="Duvall M.R."/>
        </authorList>
    </citation>
    <scope>NUCLEOTIDE SEQUENCE [LARGE SCALE GENOMIC DNA]</scope>
</reference>
<keyword evidence="3" id="KW-0560">Oxidoreductase</keyword>
<dbReference type="EMBL" id="OGUS01000004">
    <property type="protein sequence ID" value="SPC05141.1"/>
    <property type="molecule type" value="Genomic_DNA"/>
</dbReference>
<dbReference type="PANTHER" id="PTHR42923:SF46">
    <property type="entry name" value="AMINE OXIDASE"/>
    <property type="match status" value="1"/>
</dbReference>
<proteinExistence type="predicted"/>
<feature type="domain" description="Amine oxidase" evidence="1">
    <location>
        <begin position="14"/>
        <end position="437"/>
    </location>
</feature>
<dbReference type="Proteomes" id="UP000623307">
    <property type="component" value="Chromosome 1"/>
</dbReference>
<reference evidence="3 5" key="2">
    <citation type="submission" date="2018-01" db="EMBL/GenBank/DDBJ databases">
        <authorList>
            <person name="Clerissi C."/>
        </authorList>
    </citation>
    <scope>NUCLEOTIDE SEQUENCE</scope>
    <source>
        <strain evidence="3">Cupriavidus oxalaticus LMG 2235</strain>
        <plasmid evidence="5">co2235_mp</plasmid>
    </source>
</reference>
<protein>
    <submittedName>
        <fullName evidence="2">FAD-dependent oxidoreductase</fullName>
    </submittedName>
    <submittedName>
        <fullName evidence="3">Protoporphyrinogen oxidase</fullName>
        <ecNumber evidence="3">1.3.3.4</ecNumber>
    </submittedName>
</protein>
<evidence type="ECO:0000313" key="3">
    <source>
        <dbReference type="EMBL" id="SPC05141.1"/>
    </source>
</evidence>
<dbReference type="InterPro" id="IPR002937">
    <property type="entry name" value="Amino_oxidase"/>
</dbReference>
<keyword evidence="6" id="KW-1185">Reference proteome</keyword>
<dbReference type="SUPFAM" id="SSF51905">
    <property type="entry name" value="FAD/NAD(P)-binding domain"/>
    <property type="match status" value="1"/>
</dbReference>
<dbReference type="Proteomes" id="UP000256862">
    <property type="component" value="Plasmid CO2235_mp"/>
</dbReference>
<dbReference type="GO" id="GO:0004729">
    <property type="term" value="F:oxygen-dependent protoporphyrinogen oxidase activity"/>
    <property type="evidence" value="ECO:0007669"/>
    <property type="project" value="UniProtKB-EC"/>
</dbReference>
<organism evidence="3 5">
    <name type="scientific">Cupriavidus oxalaticus</name>
    <dbReference type="NCBI Taxonomy" id="96344"/>
    <lineage>
        <taxon>Bacteria</taxon>
        <taxon>Pseudomonadati</taxon>
        <taxon>Pseudomonadota</taxon>
        <taxon>Betaproteobacteria</taxon>
        <taxon>Burkholderiales</taxon>
        <taxon>Burkholderiaceae</taxon>
        <taxon>Cupriavidus</taxon>
    </lineage>
</organism>
<sequence>MNKPISIVVVGAGIAGLTAAYRLSAAGFTVQVLESQSAVGGRMAQRREGPISYNTGARLIYPFGQAFHSLLAELDLTRALVPLRKLGANTSVGGNRYRVELMPGPRTLMTPGLDWRSRLRMIAAGVSLARLRSRTDPDAAASYLAGDTETLADYISRTTTPAVLKQLIEPIFRGTRSWNPEEISAAFYVSTMPHLLGKDTVYTLANGMGQVTQELARRVPVLCDATVYAIERRADGECVVRYQRLGKAHALRANVVVCATEGAHAGKLIVDPLDAERSMLDAVRYNKLGVVHYALDGDIPAEVEFSGRQSTTRIATWQQLPAAPEAGRSHAQLYCQLTPEAAEEAQRLGLSDSLDTLIRPEIRQRIPRFDGRVHTVVNQWIPYKLPVFYPGYCRKVVEFLAWQAKESRSVYYCGDYLSQALLTGACASGNAIAQAILAHHG</sequence>
<reference evidence="2 6" key="3">
    <citation type="submission" date="2021-02" db="EMBL/GenBank/DDBJ databases">
        <title>Complete Genome Sequence of Cupriavidus oxalaticus Strain Ox1, a Soil Oxalate-Degrading Species.</title>
        <authorList>
            <person name="Palmieri F."/>
            <person name="Udriet P."/>
            <person name="Deuasquier M."/>
            <person name="Beaudoing E."/>
            <person name="Johnson S.L."/>
            <person name="Davenport K.W."/>
            <person name="Chain P.S."/>
            <person name="Bindschedler S."/>
            <person name="Junier P."/>
        </authorList>
    </citation>
    <scope>NUCLEOTIDE SEQUENCE [LARGE SCALE GENOMIC DNA]</scope>
    <source>
        <strain evidence="2 6">Ox1</strain>
    </source>
</reference>
<dbReference type="Gene3D" id="3.90.660.10">
    <property type="match status" value="1"/>
</dbReference>
<dbReference type="GeneID" id="303488168"/>
<evidence type="ECO:0000313" key="4">
    <source>
        <dbReference type="EMBL" id="SPC18110.1"/>
    </source>
</evidence>
<dbReference type="RefSeq" id="WP_063239426.1">
    <property type="nucleotide sequence ID" value="NZ_CP069809.1"/>
</dbReference>
<dbReference type="Pfam" id="PF01593">
    <property type="entry name" value="Amino_oxidase"/>
    <property type="match status" value="1"/>
</dbReference>
<dbReference type="OrthoDB" id="20837at2"/>
<dbReference type="EC" id="1.3.3.4" evidence="3"/>
<evidence type="ECO:0000313" key="5">
    <source>
        <dbReference type="Proteomes" id="UP000256862"/>
    </source>
</evidence>
<dbReference type="PANTHER" id="PTHR42923">
    <property type="entry name" value="PROTOPORPHYRINOGEN OXIDASE"/>
    <property type="match status" value="1"/>
</dbReference>
<dbReference type="Gene3D" id="1.10.405.10">
    <property type="entry name" value="Guanine Nucleotide Dissociation Inhibitor, domain 1"/>
    <property type="match status" value="1"/>
</dbReference>
<gene>
    <name evidence="4" type="ORF">CO2235_MP10338</name>
    <name evidence="3" type="ORF">CO2235_U1010095</name>
    <name evidence="2" type="ORF">JTE92_01500</name>
</gene>
<dbReference type="AlphaFoldDB" id="A0A375FL15"/>
<dbReference type="InterPro" id="IPR050464">
    <property type="entry name" value="Zeta_carotene_desat/Oxidored"/>
</dbReference>
<dbReference type="InterPro" id="IPR036188">
    <property type="entry name" value="FAD/NAD-bd_sf"/>
</dbReference>
<dbReference type="EMBL" id="CP069811">
    <property type="protein sequence ID" value="QRQ91646.1"/>
    <property type="molecule type" value="Genomic_DNA"/>
</dbReference>
<dbReference type="EMBL" id="OGUS01000132">
    <property type="protein sequence ID" value="SPC18110.1"/>
    <property type="molecule type" value="Genomic_DNA"/>
</dbReference>
<dbReference type="Gene3D" id="3.50.50.60">
    <property type="entry name" value="FAD/NAD(P)-binding domain"/>
    <property type="match status" value="1"/>
</dbReference>
<name>A0A375FL15_9BURK</name>
<geneLocation type="plasmid" evidence="5">
    <name>co2235_mp</name>
</geneLocation>